<organism evidence="1 2">
    <name type="scientific">Tetradesmus obliquus</name>
    <name type="common">Green alga</name>
    <name type="synonym">Acutodesmus obliquus</name>
    <dbReference type="NCBI Taxonomy" id="3088"/>
    <lineage>
        <taxon>Eukaryota</taxon>
        <taxon>Viridiplantae</taxon>
        <taxon>Chlorophyta</taxon>
        <taxon>core chlorophytes</taxon>
        <taxon>Chlorophyceae</taxon>
        <taxon>CS clade</taxon>
        <taxon>Sphaeropleales</taxon>
        <taxon>Scenedesmaceae</taxon>
        <taxon>Tetradesmus</taxon>
    </lineage>
</organism>
<sequence>MANPSGGTPKMTMPQGNDNVLEKAAAPIATVASHSDPWPHYLMSGACGASAAYAYGSLNNPRMAAIKAGLGLAYLWAGRQLVTGNPQLGYDVGSITSLALVGVAGPRARATSEMSSVAMAALGGISSVSNVIKSYQMRTGKPKEMGYERS</sequence>
<dbReference type="Proteomes" id="UP000256970">
    <property type="component" value="Unassembled WGS sequence"/>
</dbReference>
<evidence type="ECO:0000313" key="2">
    <source>
        <dbReference type="Proteomes" id="UP000256970"/>
    </source>
</evidence>
<name>A0A383VA98_TETOB</name>
<evidence type="ECO:0000313" key="1">
    <source>
        <dbReference type="EMBL" id="SZX61534.1"/>
    </source>
</evidence>
<gene>
    <name evidence="1" type="ORF">BQ4739_LOCUS2048</name>
</gene>
<protein>
    <submittedName>
        <fullName evidence="1">Uncharacterized protein</fullName>
    </submittedName>
</protein>
<dbReference type="AlphaFoldDB" id="A0A383VA98"/>
<proteinExistence type="predicted"/>
<keyword evidence="2" id="KW-1185">Reference proteome</keyword>
<dbReference type="EMBL" id="FNXT01000153">
    <property type="protein sequence ID" value="SZX61534.1"/>
    <property type="molecule type" value="Genomic_DNA"/>
</dbReference>
<accession>A0A383VA98</accession>
<reference evidence="1 2" key="1">
    <citation type="submission" date="2016-10" db="EMBL/GenBank/DDBJ databases">
        <authorList>
            <person name="Cai Z."/>
        </authorList>
    </citation>
    <scope>NUCLEOTIDE SEQUENCE [LARGE SCALE GENOMIC DNA]</scope>
</reference>